<accession>A0ABU7EDJ2</accession>
<comment type="caution">
    <text evidence="1">The sequence shown here is derived from an EMBL/GenBank/DDBJ whole genome shotgun (WGS) entry which is preliminary data.</text>
</comment>
<evidence type="ECO:0000313" key="1">
    <source>
        <dbReference type="EMBL" id="MED6285260.1"/>
    </source>
</evidence>
<organism evidence="1 2">
    <name type="scientific">Characodon lateralis</name>
    <dbReference type="NCBI Taxonomy" id="208331"/>
    <lineage>
        <taxon>Eukaryota</taxon>
        <taxon>Metazoa</taxon>
        <taxon>Chordata</taxon>
        <taxon>Craniata</taxon>
        <taxon>Vertebrata</taxon>
        <taxon>Euteleostomi</taxon>
        <taxon>Actinopterygii</taxon>
        <taxon>Neopterygii</taxon>
        <taxon>Teleostei</taxon>
        <taxon>Neoteleostei</taxon>
        <taxon>Acanthomorphata</taxon>
        <taxon>Ovalentaria</taxon>
        <taxon>Atherinomorphae</taxon>
        <taxon>Cyprinodontiformes</taxon>
        <taxon>Goodeidae</taxon>
        <taxon>Characodon</taxon>
    </lineage>
</organism>
<dbReference type="Proteomes" id="UP001352852">
    <property type="component" value="Unassembled WGS sequence"/>
</dbReference>
<keyword evidence="2" id="KW-1185">Reference proteome</keyword>
<gene>
    <name evidence="1" type="ORF">CHARACLAT_027503</name>
</gene>
<sequence>MSNQRRRPPLPYLDKLIMGCSICNALPRGASSIKPGGEAPAWLCSLNLKRPRVLGLHSRGPAALWKVDISFISFP</sequence>
<protein>
    <submittedName>
        <fullName evidence="1">Uncharacterized protein</fullName>
    </submittedName>
</protein>
<evidence type="ECO:0000313" key="2">
    <source>
        <dbReference type="Proteomes" id="UP001352852"/>
    </source>
</evidence>
<proteinExistence type="predicted"/>
<reference evidence="1 2" key="1">
    <citation type="submission" date="2021-06" db="EMBL/GenBank/DDBJ databases">
        <authorList>
            <person name="Palmer J.M."/>
        </authorList>
    </citation>
    <scope>NUCLEOTIDE SEQUENCE [LARGE SCALE GENOMIC DNA]</scope>
    <source>
        <strain evidence="1 2">CL_MEX2019</strain>
        <tissue evidence="1">Muscle</tissue>
    </source>
</reference>
<dbReference type="EMBL" id="JAHUTJ010052665">
    <property type="protein sequence ID" value="MED6285260.1"/>
    <property type="molecule type" value="Genomic_DNA"/>
</dbReference>
<name>A0ABU7EDJ2_9TELE</name>